<dbReference type="PIR" id="A39888">
    <property type="entry name" value="A39888"/>
</dbReference>
<accession>Q7M033</accession>
<dbReference type="InterPro" id="IPR019736">
    <property type="entry name" value="Synapsin_P_site"/>
</dbReference>
<organism evidence="2">
    <name type="scientific">Rattus norvegicus</name>
    <name type="common">Rat</name>
    <dbReference type="NCBI Taxonomy" id="10116"/>
    <lineage>
        <taxon>Eukaryota</taxon>
        <taxon>Metazoa</taxon>
        <taxon>Chordata</taxon>
        <taxon>Craniata</taxon>
        <taxon>Vertebrata</taxon>
        <taxon>Euteleostomi</taxon>
        <taxon>Mammalia</taxon>
        <taxon>Eutheria</taxon>
        <taxon>Euarchontoglires</taxon>
        <taxon>Glires</taxon>
        <taxon>Rodentia</taxon>
        <taxon>Myomorpha</taxon>
        <taxon>Muroidea</taxon>
        <taxon>Muridae</taxon>
        <taxon>Murinae</taxon>
        <taxon>Rattus</taxon>
    </lineage>
</organism>
<feature type="non-terminal residue" evidence="2">
    <location>
        <position position="1"/>
    </location>
</feature>
<proteinExistence type="evidence at protein level"/>
<reference evidence="2" key="1">
    <citation type="journal article" date="1987" name="Proc. Natl. Acad. Sci. U.S.A.">
        <title>Amino acid sequences surrounding the cAMP-dependent and calcium/calmodulin-dependent phosphorylation sites in rat and bovine synapsin I.</title>
        <authorList>
            <person name="Czernik A.J."/>
            <person name="Pang D.T."/>
            <person name="Greengard P."/>
        </authorList>
    </citation>
    <scope>PROTEIN SEQUENCE</scope>
</reference>
<sequence>NYLRRRLSDSNFMQASISGPAPPKQASQAGPGPR</sequence>
<feature type="non-terminal residue" evidence="2">
    <location>
        <position position="34"/>
    </location>
</feature>
<evidence type="ECO:0000313" key="2">
    <source>
        <dbReference type="PIR" id="A39888"/>
    </source>
</evidence>
<dbReference type="AlphaFoldDB" id="Q7M033"/>
<keyword id="KW-0903">Direct protein sequencing</keyword>
<dbReference type="PROSITE" id="PS00415">
    <property type="entry name" value="SYNAPSIN_1"/>
    <property type="match status" value="1"/>
</dbReference>
<protein>
    <submittedName>
        <fullName evidence="2">Synapsin I</fullName>
    </submittedName>
</protein>
<dbReference type="Pfam" id="PF10581">
    <property type="entry name" value="Synapsin_N"/>
    <property type="match status" value="1"/>
</dbReference>
<name>Q7M033_RAT</name>
<evidence type="ECO:0000256" key="1">
    <source>
        <dbReference type="SAM" id="MobiDB-lite"/>
    </source>
</evidence>
<feature type="region of interest" description="Disordered" evidence="1">
    <location>
        <begin position="1"/>
        <end position="34"/>
    </location>
</feature>